<dbReference type="Pfam" id="PF08238">
    <property type="entry name" value="Sel1"/>
    <property type="match status" value="9"/>
</dbReference>
<evidence type="ECO:0000313" key="5">
    <source>
        <dbReference type="Proteomes" id="UP000886934"/>
    </source>
</evidence>
<evidence type="ECO:0008006" key="6">
    <source>
        <dbReference type="Google" id="ProtNLM"/>
    </source>
</evidence>
<evidence type="ECO:0000313" key="3">
    <source>
        <dbReference type="EMBL" id="GJB91442.1"/>
    </source>
</evidence>
<dbReference type="RefSeq" id="WP_223940242.1">
    <property type="nucleotide sequence ID" value="NZ_AP024940.1"/>
</dbReference>
<evidence type="ECO:0000256" key="1">
    <source>
        <dbReference type="SAM" id="SignalP"/>
    </source>
</evidence>
<dbReference type="EMBL" id="BPNN01000061">
    <property type="protein sequence ID" value="GJA64787.1"/>
    <property type="molecule type" value="Genomic_DNA"/>
</dbReference>
<dbReference type="InterPro" id="IPR052748">
    <property type="entry name" value="ISR_Activator"/>
</dbReference>
<organism evidence="2 5">
    <name type="scientific">Aeromonas caviae</name>
    <name type="common">Aeromonas punctata</name>
    <dbReference type="NCBI Taxonomy" id="648"/>
    <lineage>
        <taxon>Bacteria</taxon>
        <taxon>Pseudomonadati</taxon>
        <taxon>Pseudomonadota</taxon>
        <taxon>Gammaproteobacteria</taxon>
        <taxon>Aeromonadales</taxon>
        <taxon>Aeromonadaceae</taxon>
        <taxon>Aeromonas</taxon>
    </lineage>
</organism>
<gene>
    <name evidence="2" type="ORF">KAM351_33980</name>
    <name evidence="3" type="ORF">KAM382_15030</name>
</gene>
<dbReference type="PANTHER" id="PTHR45011:SF1">
    <property type="entry name" value="DAP3-BINDING CELL DEATH ENHANCER 1"/>
    <property type="match status" value="1"/>
</dbReference>
<dbReference type="EMBL" id="BPOP01000011">
    <property type="protein sequence ID" value="GJB91442.1"/>
    <property type="molecule type" value="Genomic_DNA"/>
</dbReference>
<protein>
    <recommendedName>
        <fullName evidence="6">Sel1 repeat family protein</fullName>
    </recommendedName>
</protein>
<dbReference type="SMART" id="SM00671">
    <property type="entry name" value="SEL1"/>
    <property type="match status" value="9"/>
</dbReference>
<dbReference type="AlphaFoldDB" id="A0AA37D3H7"/>
<dbReference type="Gene3D" id="1.25.40.10">
    <property type="entry name" value="Tetratricopeptide repeat domain"/>
    <property type="match status" value="1"/>
</dbReference>
<dbReference type="PANTHER" id="PTHR45011">
    <property type="entry name" value="DAP3-BINDING CELL DEATH ENHANCER 1"/>
    <property type="match status" value="1"/>
</dbReference>
<dbReference type="Proteomes" id="UP000737420">
    <property type="component" value="Unassembled WGS sequence"/>
</dbReference>
<dbReference type="Proteomes" id="UP000886934">
    <property type="component" value="Unassembled WGS sequence"/>
</dbReference>
<dbReference type="InterPro" id="IPR011990">
    <property type="entry name" value="TPR-like_helical_dom_sf"/>
</dbReference>
<evidence type="ECO:0000313" key="2">
    <source>
        <dbReference type="EMBL" id="GJA64787.1"/>
    </source>
</evidence>
<evidence type="ECO:0000313" key="4">
    <source>
        <dbReference type="Proteomes" id="UP000737420"/>
    </source>
</evidence>
<accession>A0AA37D3H7</accession>
<feature type="signal peptide" evidence="1">
    <location>
        <begin position="1"/>
        <end position="24"/>
    </location>
</feature>
<comment type="caution">
    <text evidence="2">The sequence shown here is derived from an EMBL/GenBank/DDBJ whole genome shotgun (WGS) entry which is preliminary data.</text>
</comment>
<dbReference type="InterPro" id="IPR006597">
    <property type="entry name" value="Sel1-like"/>
</dbReference>
<proteinExistence type="predicted"/>
<sequence>MKDRKKRNAVLITVVLGLSNLAWANTEQQAYDPSVWHTQLQIQKAAEGGDARAQYDLAKQYEGNRLPNFIAKAVELYNRSAEQGYLPAQIRLADIYSRGARGIPINNEMAIKWYTKAADQGDIEMSYRLGHLYQYGSNVKKDITKAIKFYKQAADYGYAPAEHSLGVIYQYGDGGTTEKSKAFDLFERAAKKGYVQSQMSLAQMYQSGDGINQDLILAAKWYEQAAKSGDENASGILGDLYYELVQKYQNSQDESVNSKQLIQWLTMAAEKNNSDAQYTLGVMYDQSQDVIETLRVEKDDELAAKWYRAAAKERYSGEPGNQDAQKKLELMYDSGRAENYDNDSQELAIIRRAAESGHAGMQANLGRRYETGEGVPQNFKIAANWYRKAAEQGYPLAQTKLGVMYGDGSGVQRNWVNAYMLLELAANNGEQAAYKLRSGLSEMMPQEQIEKAKALARNWKVGSPFPQ</sequence>
<name>A0AA37D3H7_AERCA</name>
<reference evidence="2 4" key="1">
    <citation type="submission" date="2021-07" db="EMBL/GenBank/DDBJ databases">
        <title>Draft genome sequence of carbapenem-resistant Aeromonas spp. in Japan.</title>
        <authorList>
            <person name="Maehana S."/>
            <person name="Suzuki M."/>
            <person name="Kitasato H."/>
        </authorList>
    </citation>
    <scope>NUCLEOTIDE SEQUENCE</scope>
    <source>
        <strain evidence="2">KAM351</strain>
        <strain evidence="3 4">KAM382</strain>
    </source>
</reference>
<feature type="chain" id="PRO_5041423610" description="Sel1 repeat family protein" evidence="1">
    <location>
        <begin position="25"/>
        <end position="467"/>
    </location>
</feature>
<dbReference type="SUPFAM" id="SSF81901">
    <property type="entry name" value="HCP-like"/>
    <property type="match status" value="2"/>
</dbReference>
<keyword evidence="1" id="KW-0732">Signal</keyword>